<dbReference type="OrthoDB" id="9775735at2"/>
<keyword evidence="7 9" id="KW-0472">Membrane</keyword>
<comment type="subcellular location">
    <subcellularLocation>
        <location evidence="1">Cell membrane</location>
        <topology evidence="1">Multi-pass membrane protein</topology>
    </subcellularLocation>
</comment>
<dbReference type="PANTHER" id="PTHR30047:SF7">
    <property type="entry name" value="HIGH-AFFINITY CHOLINE TRANSPORT PROTEIN"/>
    <property type="match status" value="1"/>
</dbReference>
<feature type="compositionally biased region" description="Basic and acidic residues" evidence="8">
    <location>
        <begin position="504"/>
        <end position="517"/>
    </location>
</feature>
<evidence type="ECO:0000256" key="8">
    <source>
        <dbReference type="SAM" id="MobiDB-lite"/>
    </source>
</evidence>
<feature type="transmembrane region" description="Helical" evidence="9">
    <location>
        <begin position="135"/>
        <end position="156"/>
    </location>
</feature>
<proteinExistence type="inferred from homology"/>
<feature type="transmembrane region" description="Helical" evidence="9">
    <location>
        <begin position="436"/>
        <end position="455"/>
    </location>
</feature>
<evidence type="ECO:0000256" key="9">
    <source>
        <dbReference type="SAM" id="Phobius"/>
    </source>
</evidence>
<name>A0A4Y8LK02_9BACL</name>
<comment type="similarity">
    <text evidence="2">Belongs to the BCCT transporter (TC 2.A.15) family.</text>
</comment>
<evidence type="ECO:0000256" key="7">
    <source>
        <dbReference type="ARBA" id="ARBA00023136"/>
    </source>
</evidence>
<keyword evidence="4" id="KW-1003">Cell membrane</keyword>
<comment type="caution">
    <text evidence="10">The sequence shown here is derived from an EMBL/GenBank/DDBJ whole genome shotgun (WGS) entry which is preliminary data.</text>
</comment>
<feature type="transmembrane region" description="Helical" evidence="9">
    <location>
        <begin position="461"/>
        <end position="481"/>
    </location>
</feature>
<keyword evidence="5 9" id="KW-0812">Transmembrane</keyword>
<keyword evidence="3" id="KW-0813">Transport</keyword>
<evidence type="ECO:0000256" key="4">
    <source>
        <dbReference type="ARBA" id="ARBA00022475"/>
    </source>
</evidence>
<feature type="transmembrane region" description="Helical" evidence="9">
    <location>
        <begin position="227"/>
        <end position="245"/>
    </location>
</feature>
<keyword evidence="11" id="KW-1185">Reference proteome</keyword>
<sequence>MKKRVSNVFWITLAIVLAAVIYAIAAPTSFQEATANMQSFISSTFGWYYLILVTIMVIFCIALALTPIGQIRLGKPDERPEYSTGTWFAMLFSAGMGIGLVFWGAAEPMLHFASNPPLAEAGSDQALKDSMQYTFFHWGLHAWAIYAVVALALAYFKFRKGEPGLVSATLIPLFGDRMRGGWGTVVDVLAVFATVVGVATTLGFGAIQINGGLAYLTGIEISFTWQLIIIAIVTVLFMISAWTGISKGIRYLSNTNMVLAVLLMVVMLVIGPTMLILNLFTNSLGAYAQNILEMSFRIAPLDAGNRDWINAWTIFYWAWWISWSPFVGIFIARVSRGRTIREFMAGVLVLPSLVSFFWFAVFGSSAINVQQQGNVDLTGLLTEEVLFAVFNEYQLGIILSVIAILLISTFFITSADSATFVLGMQTTYGSLTPPNTVKLTWGLAQSAVAVILLSADGLQALQNALIVAAFPFSFIMILMMISTYKALNEERKELGLMLKPNKMKSKEKQSKSTNEEK</sequence>
<dbReference type="GO" id="GO:0022857">
    <property type="term" value="F:transmembrane transporter activity"/>
    <property type="evidence" value="ECO:0007669"/>
    <property type="project" value="InterPro"/>
</dbReference>
<feature type="transmembrane region" description="Helical" evidence="9">
    <location>
        <begin position="344"/>
        <end position="367"/>
    </location>
</feature>
<dbReference type="NCBIfam" id="TIGR00842">
    <property type="entry name" value="bcct"/>
    <property type="match status" value="1"/>
</dbReference>
<feature type="transmembrane region" description="Helical" evidence="9">
    <location>
        <begin position="257"/>
        <end position="280"/>
    </location>
</feature>
<dbReference type="AlphaFoldDB" id="A0A4Y8LK02"/>
<dbReference type="InterPro" id="IPR018093">
    <property type="entry name" value="BCCT_CS"/>
</dbReference>
<dbReference type="Proteomes" id="UP000297776">
    <property type="component" value="Unassembled WGS sequence"/>
</dbReference>
<feature type="transmembrane region" description="Helical" evidence="9">
    <location>
        <begin position="87"/>
        <end position="106"/>
    </location>
</feature>
<evidence type="ECO:0000256" key="1">
    <source>
        <dbReference type="ARBA" id="ARBA00004651"/>
    </source>
</evidence>
<reference evidence="10 11" key="1">
    <citation type="submission" date="2019-03" db="EMBL/GenBank/DDBJ databases">
        <authorList>
            <person name="Yang Y."/>
        </authorList>
    </citation>
    <scope>NUCLEOTIDE SEQUENCE [LARGE SCALE GENOMIC DNA]</scope>
    <source>
        <strain evidence="10 11">ASL-1</strain>
    </source>
</reference>
<dbReference type="PROSITE" id="PS01303">
    <property type="entry name" value="BCCT"/>
    <property type="match status" value="1"/>
</dbReference>
<dbReference type="PANTHER" id="PTHR30047">
    <property type="entry name" value="HIGH-AFFINITY CHOLINE TRANSPORT PROTEIN-RELATED"/>
    <property type="match status" value="1"/>
</dbReference>
<dbReference type="GO" id="GO:0005886">
    <property type="term" value="C:plasma membrane"/>
    <property type="evidence" value="ECO:0007669"/>
    <property type="project" value="UniProtKB-SubCell"/>
</dbReference>
<feature type="transmembrane region" description="Helical" evidence="9">
    <location>
        <begin position="314"/>
        <end position="332"/>
    </location>
</feature>
<evidence type="ECO:0000313" key="11">
    <source>
        <dbReference type="Proteomes" id="UP000297776"/>
    </source>
</evidence>
<feature type="transmembrane region" description="Helical" evidence="9">
    <location>
        <begin position="185"/>
        <end position="207"/>
    </location>
</feature>
<feature type="region of interest" description="Disordered" evidence="8">
    <location>
        <begin position="498"/>
        <end position="517"/>
    </location>
</feature>
<dbReference type="Pfam" id="PF02028">
    <property type="entry name" value="BCCT"/>
    <property type="match status" value="1"/>
</dbReference>
<gene>
    <name evidence="10" type="ORF">E2626_03660</name>
</gene>
<protein>
    <submittedName>
        <fullName evidence="10">BCCT family transporter</fullName>
    </submittedName>
</protein>
<evidence type="ECO:0000256" key="6">
    <source>
        <dbReference type="ARBA" id="ARBA00022989"/>
    </source>
</evidence>
<evidence type="ECO:0000256" key="2">
    <source>
        <dbReference type="ARBA" id="ARBA00005658"/>
    </source>
</evidence>
<keyword evidence="6 9" id="KW-1133">Transmembrane helix</keyword>
<accession>A0A4Y8LK02</accession>
<organism evidence="10 11">
    <name type="scientific">Jeotgalibacillus salarius</name>
    <dbReference type="NCBI Taxonomy" id="546023"/>
    <lineage>
        <taxon>Bacteria</taxon>
        <taxon>Bacillati</taxon>
        <taxon>Bacillota</taxon>
        <taxon>Bacilli</taxon>
        <taxon>Bacillales</taxon>
        <taxon>Caryophanaceae</taxon>
        <taxon>Jeotgalibacillus</taxon>
    </lineage>
</organism>
<feature type="transmembrane region" description="Helical" evidence="9">
    <location>
        <begin position="393"/>
        <end position="415"/>
    </location>
</feature>
<dbReference type="EMBL" id="SORX01000002">
    <property type="protein sequence ID" value="TFE02915.1"/>
    <property type="molecule type" value="Genomic_DNA"/>
</dbReference>
<evidence type="ECO:0000313" key="10">
    <source>
        <dbReference type="EMBL" id="TFE02915.1"/>
    </source>
</evidence>
<feature type="transmembrane region" description="Helical" evidence="9">
    <location>
        <begin position="7"/>
        <end position="25"/>
    </location>
</feature>
<dbReference type="InterPro" id="IPR000060">
    <property type="entry name" value="BCCT_transptr"/>
</dbReference>
<evidence type="ECO:0000256" key="5">
    <source>
        <dbReference type="ARBA" id="ARBA00022692"/>
    </source>
</evidence>
<evidence type="ECO:0000256" key="3">
    <source>
        <dbReference type="ARBA" id="ARBA00022448"/>
    </source>
</evidence>
<dbReference type="RefSeq" id="WP_134379784.1">
    <property type="nucleotide sequence ID" value="NZ_SORX01000002.1"/>
</dbReference>
<feature type="transmembrane region" description="Helical" evidence="9">
    <location>
        <begin position="45"/>
        <end position="66"/>
    </location>
</feature>